<dbReference type="FunFam" id="3.40.1160.10:FF:000026">
    <property type="entry name" value="N-acetylglutamate synthase, mitochondrial"/>
    <property type="match status" value="1"/>
</dbReference>
<dbReference type="InterPro" id="IPR036393">
    <property type="entry name" value="AceGlu_kinase-like_sf"/>
</dbReference>
<name>A0A6G1QBH1_CHAAH</name>
<keyword evidence="7" id="KW-0496">Mitochondrion</keyword>
<evidence type="ECO:0000256" key="6">
    <source>
        <dbReference type="ARBA" id="ARBA00022946"/>
    </source>
</evidence>
<protein>
    <recommendedName>
        <fullName evidence="12">N-acetylglutamate synthase, mitochondrial</fullName>
        <ecNumber evidence="3">2.3.1.1</ecNumber>
    </recommendedName>
</protein>
<reference evidence="16" key="2">
    <citation type="submission" date="2019-02" db="EMBL/GenBank/DDBJ databases">
        <title>Opniocepnalus argus Var Kimnra genome.</title>
        <authorList>
            <person name="Zhou C."/>
            <person name="Xiao S."/>
        </authorList>
    </citation>
    <scope>NUCLEOTIDE SEQUENCE [LARGE SCALE GENOMIC DNA]</scope>
</reference>
<gene>
    <name evidence="15" type="ORF">EXN66_Car015305</name>
</gene>
<feature type="binding site" evidence="13">
    <location>
        <position position="383"/>
    </location>
    <ligand>
        <name>substrate</name>
    </ligand>
</feature>
<dbReference type="AlphaFoldDB" id="A0A6G1QBH1"/>
<evidence type="ECO:0000313" key="15">
    <source>
        <dbReference type="EMBL" id="KAF3699618.1"/>
    </source>
</evidence>
<feature type="binding site" evidence="13">
    <location>
        <position position="426"/>
    </location>
    <ligand>
        <name>substrate</name>
    </ligand>
</feature>
<keyword evidence="8" id="KW-0012">Acyltransferase</keyword>
<dbReference type="Proteomes" id="UP000503349">
    <property type="component" value="Chromosome 15"/>
</dbReference>
<keyword evidence="6" id="KW-0809">Transit peptide</keyword>
<feature type="binding site" evidence="13">
    <location>
        <begin position="456"/>
        <end position="461"/>
    </location>
    <ligand>
        <name>substrate</name>
    </ligand>
</feature>
<evidence type="ECO:0000256" key="3">
    <source>
        <dbReference type="ARBA" id="ARBA00012697"/>
    </source>
</evidence>
<keyword evidence="4" id="KW-0835">Urea cycle</keyword>
<dbReference type="FunFam" id="3.40.630.30:FF:000045">
    <property type="entry name" value="N-acetylglutamate synthase, mitochondrial"/>
    <property type="match status" value="1"/>
</dbReference>
<dbReference type="PROSITE" id="PS51731">
    <property type="entry name" value="GNAT_NAGS"/>
    <property type="match status" value="1"/>
</dbReference>
<dbReference type="Gene3D" id="3.40.1160.10">
    <property type="entry name" value="Acetylglutamate kinase-like"/>
    <property type="match status" value="1"/>
</dbReference>
<dbReference type="PANTHER" id="PTHR23342:SF0">
    <property type="entry name" value="N-ACETYLGLUTAMATE SYNTHASE, MITOCHONDRIAL"/>
    <property type="match status" value="1"/>
</dbReference>
<keyword evidence="16" id="KW-1185">Reference proteome</keyword>
<organism evidence="15 16">
    <name type="scientific">Channa argus</name>
    <name type="common">Northern snakehead</name>
    <name type="synonym">Ophicephalus argus</name>
    <dbReference type="NCBI Taxonomy" id="215402"/>
    <lineage>
        <taxon>Eukaryota</taxon>
        <taxon>Metazoa</taxon>
        <taxon>Chordata</taxon>
        <taxon>Craniata</taxon>
        <taxon>Vertebrata</taxon>
        <taxon>Euteleostomi</taxon>
        <taxon>Actinopterygii</taxon>
        <taxon>Neopterygii</taxon>
        <taxon>Teleostei</taxon>
        <taxon>Neoteleostei</taxon>
        <taxon>Acanthomorphata</taxon>
        <taxon>Anabantaria</taxon>
        <taxon>Anabantiformes</taxon>
        <taxon>Channoidei</taxon>
        <taxon>Channidae</taxon>
        <taxon>Channa</taxon>
    </lineage>
</organism>
<evidence type="ECO:0000256" key="12">
    <source>
        <dbReference type="ARBA" id="ARBA00071890"/>
    </source>
</evidence>
<dbReference type="PANTHER" id="PTHR23342">
    <property type="entry name" value="N-ACETYLGLUTAMATE SYNTHASE"/>
    <property type="match status" value="1"/>
</dbReference>
<evidence type="ECO:0000256" key="8">
    <source>
        <dbReference type="ARBA" id="ARBA00023315"/>
    </source>
</evidence>
<evidence type="ECO:0000256" key="9">
    <source>
        <dbReference type="ARBA" id="ARBA00046824"/>
    </source>
</evidence>
<proteinExistence type="inferred from homology"/>
<feature type="domain" description="N-acetyltransferase" evidence="14">
    <location>
        <begin position="357"/>
        <end position="508"/>
    </location>
</feature>
<evidence type="ECO:0000256" key="2">
    <source>
        <dbReference type="ARBA" id="ARBA00008694"/>
    </source>
</evidence>
<dbReference type="PIRSF" id="PIRSF036442">
    <property type="entry name" value="NAGS_animal"/>
    <property type="match status" value="1"/>
</dbReference>
<evidence type="ECO:0000259" key="14">
    <source>
        <dbReference type="PROSITE" id="PS51731"/>
    </source>
</evidence>
<evidence type="ECO:0000313" key="16">
    <source>
        <dbReference type="Proteomes" id="UP000503349"/>
    </source>
</evidence>
<dbReference type="InterPro" id="IPR011243">
    <property type="entry name" value="GlcNAc_Synth_met"/>
</dbReference>
<dbReference type="Pfam" id="PF04768">
    <property type="entry name" value="NAT"/>
    <property type="match status" value="1"/>
</dbReference>
<dbReference type="EMBL" id="CM015726">
    <property type="protein sequence ID" value="KAF3699618.1"/>
    <property type="molecule type" value="Genomic_DNA"/>
</dbReference>
<comment type="subunit">
    <text evidence="9">Homodimer. Homotetramer.</text>
</comment>
<evidence type="ECO:0000256" key="13">
    <source>
        <dbReference type="PIRSR" id="PIRSR036442-1"/>
    </source>
</evidence>
<accession>A0A6G1QBH1</accession>
<comment type="function">
    <text evidence="11">Plays a role in the regulation of ureagenesis by producing the essential cofactor N-acetylglutamate (NAG), thus modulating carbamoylphosphate synthase I (CPS1) activity.</text>
</comment>
<dbReference type="Gene3D" id="3.40.630.30">
    <property type="match status" value="1"/>
</dbReference>
<comment type="similarity">
    <text evidence="2">Belongs to the acetyltransferase family.</text>
</comment>
<comment type="catalytic activity">
    <reaction evidence="10">
        <text>L-glutamate + acetyl-CoA = N-acetyl-L-glutamate + CoA + H(+)</text>
        <dbReference type="Rhea" id="RHEA:24292"/>
        <dbReference type="ChEBI" id="CHEBI:15378"/>
        <dbReference type="ChEBI" id="CHEBI:29985"/>
        <dbReference type="ChEBI" id="CHEBI:44337"/>
        <dbReference type="ChEBI" id="CHEBI:57287"/>
        <dbReference type="ChEBI" id="CHEBI:57288"/>
        <dbReference type="EC" id="2.3.1.1"/>
    </reaction>
</comment>
<dbReference type="GO" id="GO:0006526">
    <property type="term" value="P:L-arginine biosynthetic process"/>
    <property type="evidence" value="ECO:0007669"/>
    <property type="project" value="InterPro"/>
</dbReference>
<evidence type="ECO:0000256" key="11">
    <source>
        <dbReference type="ARBA" id="ARBA00058188"/>
    </source>
</evidence>
<dbReference type="InterPro" id="IPR006855">
    <property type="entry name" value="Vertebrate-like_GNAT_dom"/>
</dbReference>
<evidence type="ECO:0000256" key="5">
    <source>
        <dbReference type="ARBA" id="ARBA00022679"/>
    </source>
</evidence>
<dbReference type="GO" id="GO:0004042">
    <property type="term" value="F:L-glutamate N-acetyltransferase activity"/>
    <property type="evidence" value="ECO:0007669"/>
    <property type="project" value="InterPro"/>
</dbReference>
<evidence type="ECO:0000256" key="1">
    <source>
        <dbReference type="ARBA" id="ARBA00004305"/>
    </source>
</evidence>
<dbReference type="GO" id="GO:0006536">
    <property type="term" value="P:glutamate metabolic process"/>
    <property type="evidence" value="ECO:0007669"/>
    <property type="project" value="TreeGrafter"/>
</dbReference>
<reference evidence="15 16" key="1">
    <citation type="submission" date="2019-02" db="EMBL/GenBank/DDBJ databases">
        <title>Opniocepnalus argus genome.</title>
        <authorList>
            <person name="Zhou C."/>
            <person name="Xiao S."/>
        </authorList>
    </citation>
    <scope>NUCLEOTIDE SEQUENCE [LARGE SCALE GENOMIC DNA]</scope>
    <source>
        <strain evidence="15">OARG1902GOOAL</strain>
        <tissue evidence="15">Muscle</tissue>
    </source>
</reference>
<evidence type="ECO:0000256" key="4">
    <source>
        <dbReference type="ARBA" id="ARBA00022436"/>
    </source>
</evidence>
<dbReference type="GO" id="GO:0005759">
    <property type="term" value="C:mitochondrial matrix"/>
    <property type="evidence" value="ECO:0007669"/>
    <property type="project" value="UniProtKB-SubCell"/>
</dbReference>
<evidence type="ECO:0000256" key="10">
    <source>
        <dbReference type="ARBA" id="ARBA00048372"/>
    </source>
</evidence>
<dbReference type="OrthoDB" id="438291at2759"/>
<keyword evidence="5" id="KW-0808">Transferase</keyword>
<dbReference type="SUPFAM" id="SSF53633">
    <property type="entry name" value="Carbamate kinase-like"/>
    <property type="match status" value="1"/>
</dbReference>
<comment type="subcellular location">
    <subcellularLocation>
        <location evidence="1">Mitochondrion matrix</location>
    </subcellularLocation>
</comment>
<sequence length="526" mass="57933">MAKVNSASSGCRAMAIAGRCLSNPVPSRSSNLRLRRMFGPQRFLMSSEAASKRGKSAALAQQEHQGFRSAADRNVLGKRNLIYRDVKAFLNEVGGDPREARYWLTQFQRATSAQSPAFAVLEVDSSVFHSKEMVQSLAFGLSFLQRMDMKPVVVMGWSEQEETWPIQPVAGNRCNRELVERSQQLTEALQQHSATVLPFFSAESCLLLQEAPKGSSAPSSIAVDNHLLQWILDCGSIPLICPVGRNGKGCSVLLDPTEVTAAVSRALQPHKVMFLNIDGGLCSQGKKVLGTVSLPGDLPCLSIAPWLSAAERHRVNTIARLLNQLPTESTAVITSADTLLTELFSHRGSGTLFKNGDPIHRYSSLDKIDVDRLLALINKSFDKTLKQDYVDSLKGRLHSIYLSEGYSAAAIITMEPVNSGTPYLDKFVVSSSKQGQGTSHILWECIRQDLGKLFWRSRATNKINPWYFKHCDGSFVNGVWTVFWFGLTDIRDSYALVEYAKNLPDSFHPFSVSASQKPPPPPAKGS</sequence>
<dbReference type="CDD" id="cd04265">
    <property type="entry name" value="DUF619-NAGS-U"/>
    <property type="match status" value="1"/>
</dbReference>
<dbReference type="EC" id="2.3.1.1" evidence="3"/>
<dbReference type="GO" id="GO:0000050">
    <property type="term" value="P:urea cycle"/>
    <property type="evidence" value="ECO:0007669"/>
    <property type="project" value="UniProtKB-KW"/>
</dbReference>
<evidence type="ECO:0000256" key="7">
    <source>
        <dbReference type="ARBA" id="ARBA00023128"/>
    </source>
</evidence>